<dbReference type="InterPro" id="IPR045851">
    <property type="entry name" value="AMP-bd_C_sf"/>
</dbReference>
<dbReference type="PANTHER" id="PTHR43272">
    <property type="entry name" value="LONG-CHAIN-FATTY-ACID--COA LIGASE"/>
    <property type="match status" value="1"/>
</dbReference>
<keyword evidence="1" id="KW-0547">Nucleotide-binding</keyword>
<sequence length="552" mass="62481">MNNESFNKYIERAIKENWERIALSDFDGVSYHYKDIARKIAKIHLLLESAGIEKGDKVAICGKNSAHWAVAFFAAITYGAVPVPILHEFKADNIHHIVNHSEAKLLFVGDGVWENLNGSLMKNLRGIFLLNDFSLLQSESERLIDMRNRLNEYFGRKYPSRFTPDAVSYYEDSPEELAVINYTSGSTGFSKGVMLPYRSLWSNVEFCLEHLPFLKAGDGIVCMLPMAHMYGMVIEMIHPFAKGCHLHFLTRVPSPKIIMDAFAAVKPKLIIAVPLIIEKIIKTKVFPLLDKPLMKLMLKVPFLDNQLLAKINDRLSETFGGNLVQMIIGGAALNREVELFLRRIGFPLTVGYGMTECGPLISYAPWDETRIGSCGRIVDRMEGRVDSPDPAHIVGELQVKGANTMLGYYKNDEATQAIFTPDGWMKTGDLCTIDEDGFVYLRGRNKNMILGPSGQNIYPEEIEDRLNNMPYVCESLIVEQEGKLVALVYPDIENAQRSNLAGHALETQMEEDIAALNKELPAYSQISRLKIYYEEFEKTPKRSIKRYLYQNN</sequence>
<dbReference type="AlphaFoldDB" id="A0A921SVY7"/>
<reference evidence="5" key="1">
    <citation type="journal article" date="2021" name="PeerJ">
        <title>Extensive microbial diversity within the chicken gut microbiome revealed by metagenomics and culture.</title>
        <authorList>
            <person name="Gilroy R."/>
            <person name="Ravi A."/>
            <person name="Getino M."/>
            <person name="Pursley I."/>
            <person name="Horton D.L."/>
            <person name="Alikhan N.F."/>
            <person name="Baker D."/>
            <person name="Gharbi K."/>
            <person name="Hall N."/>
            <person name="Watson M."/>
            <person name="Adriaenssens E.M."/>
            <person name="Foster-Nyarko E."/>
            <person name="Jarju S."/>
            <person name="Secka A."/>
            <person name="Antonio M."/>
            <person name="Oren A."/>
            <person name="Chaudhuri R.R."/>
            <person name="La Ragione R."/>
            <person name="Hildebrand F."/>
            <person name="Pallen M.J."/>
        </authorList>
    </citation>
    <scope>NUCLEOTIDE SEQUENCE</scope>
    <source>
        <strain evidence="5">CHK121-7720</strain>
    </source>
</reference>
<evidence type="ECO:0000256" key="3">
    <source>
        <dbReference type="ARBA" id="ARBA00024484"/>
    </source>
</evidence>
<dbReference type="Gene3D" id="3.30.300.30">
    <property type="match status" value="1"/>
</dbReference>
<proteinExistence type="predicted"/>
<organism evidence="5 6">
    <name type="scientific">Barnesiella viscericola</name>
    <dbReference type="NCBI Taxonomy" id="397865"/>
    <lineage>
        <taxon>Bacteria</taxon>
        <taxon>Pseudomonadati</taxon>
        <taxon>Bacteroidota</taxon>
        <taxon>Bacteroidia</taxon>
        <taxon>Bacteroidales</taxon>
        <taxon>Barnesiellaceae</taxon>
        <taxon>Barnesiella</taxon>
    </lineage>
</organism>
<dbReference type="PANTHER" id="PTHR43272:SF33">
    <property type="entry name" value="AMP-BINDING DOMAIN-CONTAINING PROTEIN-RELATED"/>
    <property type="match status" value="1"/>
</dbReference>
<evidence type="ECO:0000256" key="1">
    <source>
        <dbReference type="ARBA" id="ARBA00022741"/>
    </source>
</evidence>
<dbReference type="InterPro" id="IPR020845">
    <property type="entry name" value="AMP-binding_CS"/>
</dbReference>
<dbReference type="Gene3D" id="3.40.50.12780">
    <property type="entry name" value="N-terminal domain of ligase-like"/>
    <property type="match status" value="1"/>
</dbReference>
<dbReference type="Pfam" id="PF00501">
    <property type="entry name" value="AMP-binding"/>
    <property type="match status" value="1"/>
</dbReference>
<evidence type="ECO:0000259" key="4">
    <source>
        <dbReference type="Pfam" id="PF00501"/>
    </source>
</evidence>
<dbReference type="GO" id="GO:0005524">
    <property type="term" value="F:ATP binding"/>
    <property type="evidence" value="ECO:0007669"/>
    <property type="project" value="UniProtKB-KW"/>
</dbReference>
<dbReference type="PROSITE" id="PS00455">
    <property type="entry name" value="AMP_BINDING"/>
    <property type="match status" value="1"/>
</dbReference>
<dbReference type="Pfam" id="PF23562">
    <property type="entry name" value="AMP-binding_C_3"/>
    <property type="match status" value="1"/>
</dbReference>
<dbReference type="EMBL" id="DYUD01000027">
    <property type="protein sequence ID" value="HJG89874.1"/>
    <property type="molecule type" value="Genomic_DNA"/>
</dbReference>
<dbReference type="Proteomes" id="UP000757103">
    <property type="component" value="Unassembled WGS sequence"/>
</dbReference>
<accession>A0A921SVY7</accession>
<evidence type="ECO:0000256" key="2">
    <source>
        <dbReference type="ARBA" id="ARBA00022840"/>
    </source>
</evidence>
<dbReference type="SUPFAM" id="SSF56801">
    <property type="entry name" value="Acetyl-CoA synthetase-like"/>
    <property type="match status" value="1"/>
</dbReference>
<name>A0A921SVY7_9BACT</name>
<keyword evidence="2" id="KW-0067">ATP-binding</keyword>
<comment type="caution">
    <text evidence="5">The sequence shown here is derived from an EMBL/GenBank/DDBJ whole genome shotgun (WGS) entry which is preliminary data.</text>
</comment>
<dbReference type="GO" id="GO:0016020">
    <property type="term" value="C:membrane"/>
    <property type="evidence" value="ECO:0007669"/>
    <property type="project" value="TreeGrafter"/>
</dbReference>
<evidence type="ECO:0000313" key="5">
    <source>
        <dbReference type="EMBL" id="HJG89874.1"/>
    </source>
</evidence>
<gene>
    <name evidence="5" type="ORF">K8U91_10455</name>
</gene>
<reference evidence="5" key="2">
    <citation type="submission" date="2021-09" db="EMBL/GenBank/DDBJ databases">
        <authorList>
            <person name="Gilroy R."/>
        </authorList>
    </citation>
    <scope>NUCLEOTIDE SEQUENCE</scope>
    <source>
        <strain evidence="5">CHK121-7720</strain>
    </source>
</reference>
<dbReference type="GO" id="GO:0004467">
    <property type="term" value="F:long-chain fatty acid-CoA ligase activity"/>
    <property type="evidence" value="ECO:0007669"/>
    <property type="project" value="UniProtKB-EC"/>
</dbReference>
<feature type="domain" description="AMP-dependent synthetase/ligase" evidence="4">
    <location>
        <begin position="11"/>
        <end position="409"/>
    </location>
</feature>
<dbReference type="InterPro" id="IPR042099">
    <property type="entry name" value="ANL_N_sf"/>
</dbReference>
<dbReference type="RefSeq" id="WP_273306930.1">
    <property type="nucleotide sequence ID" value="NZ_DYUD01000027.1"/>
</dbReference>
<dbReference type="InterPro" id="IPR000873">
    <property type="entry name" value="AMP-dep_synth/lig_dom"/>
</dbReference>
<comment type="catalytic activity">
    <reaction evidence="3">
        <text>a long-chain fatty acid + ATP + CoA = a long-chain fatty acyl-CoA + AMP + diphosphate</text>
        <dbReference type="Rhea" id="RHEA:15421"/>
        <dbReference type="ChEBI" id="CHEBI:30616"/>
        <dbReference type="ChEBI" id="CHEBI:33019"/>
        <dbReference type="ChEBI" id="CHEBI:57287"/>
        <dbReference type="ChEBI" id="CHEBI:57560"/>
        <dbReference type="ChEBI" id="CHEBI:83139"/>
        <dbReference type="ChEBI" id="CHEBI:456215"/>
        <dbReference type="EC" id="6.2.1.3"/>
    </reaction>
    <physiologicalReaction direction="left-to-right" evidence="3">
        <dbReference type="Rhea" id="RHEA:15422"/>
    </physiologicalReaction>
</comment>
<protein>
    <submittedName>
        <fullName evidence="5">AMP-binding protein</fullName>
    </submittedName>
</protein>
<evidence type="ECO:0000313" key="6">
    <source>
        <dbReference type="Proteomes" id="UP000757103"/>
    </source>
</evidence>